<dbReference type="AlphaFoldDB" id="I0IN03"/>
<dbReference type="InterPro" id="IPR000653">
    <property type="entry name" value="DegT/StrS_aminotransferase"/>
</dbReference>
<evidence type="ECO:0000313" key="6">
    <source>
        <dbReference type="EMBL" id="BAM06652.1"/>
    </source>
</evidence>
<protein>
    <submittedName>
        <fullName evidence="6">Putative DegT/DnrJ/EryC1/StrS aminotransferase</fullName>
    </submittedName>
</protein>
<evidence type="ECO:0000313" key="7">
    <source>
        <dbReference type="Proteomes" id="UP000007382"/>
    </source>
</evidence>
<dbReference type="EMBL" id="AP012342">
    <property type="protein sequence ID" value="BAM06652.1"/>
    <property type="molecule type" value="Genomic_DNA"/>
</dbReference>
<sequence length="395" mass="43386">MSTEKQTSNSVPFFDLTRQYARIESEILPVVTSVLSTQQFILGETVRRFEDQMASWWGLPHAVGVASGTDALILSLKAAGLKPGETVLVPSFTFYASASSIVLSGGIPLFTEVDPRTFNMTSKQLSEILSIRGERRDGFWYDHMTGSRISGIVVVHLYGQMADMSSISAFAKEEGLWIVEDACQAIGAEHYGKPPGCSSVAAAYSFFPTKNLGGGGDGGMIATLNDNIESHLRSLRVHGSLRRYYHDEIGYNSRLDAIQAAILGVKLAHLHSWNERRNELATTYSKELCNIPDILTPIVAEGGKHVWHQYTIRVLGKGMRDTLKGYLAQRGIGSEIYYPLPQHRQPAFAHLPPQNLPITDMLSSEVLSLPVFPELKDSEQTLVLSAIRDGMSKGG</sequence>
<dbReference type="OrthoDB" id="9810913at2"/>
<feature type="active site" description="Proton acceptor" evidence="3">
    <location>
        <position position="210"/>
    </location>
</feature>
<dbReference type="GO" id="GO:0008483">
    <property type="term" value="F:transaminase activity"/>
    <property type="evidence" value="ECO:0007669"/>
    <property type="project" value="UniProtKB-KW"/>
</dbReference>
<dbReference type="InterPro" id="IPR015421">
    <property type="entry name" value="PyrdxlP-dep_Trfase_major"/>
</dbReference>
<dbReference type="InterPro" id="IPR015422">
    <property type="entry name" value="PyrdxlP-dep_Trfase_small"/>
</dbReference>
<dbReference type="PIRSF" id="PIRSF000390">
    <property type="entry name" value="PLP_StrS"/>
    <property type="match status" value="1"/>
</dbReference>
<dbReference type="Pfam" id="PF01041">
    <property type="entry name" value="DegT_DnrJ_EryC1"/>
    <property type="match status" value="1"/>
</dbReference>
<keyword evidence="6" id="KW-0808">Transferase</keyword>
<comment type="similarity">
    <text evidence="2 5">Belongs to the DegT/DnrJ/EryC1 family.</text>
</comment>
<evidence type="ECO:0000256" key="2">
    <source>
        <dbReference type="ARBA" id="ARBA00037999"/>
    </source>
</evidence>
<dbReference type="GO" id="GO:0030170">
    <property type="term" value="F:pyridoxal phosphate binding"/>
    <property type="evidence" value="ECO:0007669"/>
    <property type="project" value="TreeGrafter"/>
</dbReference>
<gene>
    <name evidence="6" type="ordered locus">LFE_0948</name>
</gene>
<dbReference type="PANTHER" id="PTHR30244:SF36">
    <property type="entry name" value="3-OXO-GLUCOSE-6-PHOSPHATE:GLUTAMATE AMINOTRANSFERASE"/>
    <property type="match status" value="1"/>
</dbReference>
<dbReference type="eggNOG" id="COG0399">
    <property type="taxonomic scope" value="Bacteria"/>
</dbReference>
<keyword evidence="1 4" id="KW-0663">Pyridoxal phosphate</keyword>
<organism evidence="6 7">
    <name type="scientific">Leptospirillum ferrooxidans (strain C2-3)</name>
    <dbReference type="NCBI Taxonomy" id="1162668"/>
    <lineage>
        <taxon>Bacteria</taxon>
        <taxon>Pseudomonadati</taxon>
        <taxon>Nitrospirota</taxon>
        <taxon>Nitrospiria</taxon>
        <taxon>Nitrospirales</taxon>
        <taxon>Nitrospiraceae</taxon>
        <taxon>Leptospirillum</taxon>
    </lineage>
</organism>
<keyword evidence="6" id="KW-0032">Aminotransferase</keyword>
<dbReference type="Gene3D" id="3.90.1150.10">
    <property type="entry name" value="Aspartate Aminotransferase, domain 1"/>
    <property type="match status" value="1"/>
</dbReference>
<dbReference type="RefSeq" id="WP_014449143.1">
    <property type="nucleotide sequence ID" value="NC_017094.1"/>
</dbReference>
<evidence type="ECO:0000256" key="5">
    <source>
        <dbReference type="RuleBase" id="RU004508"/>
    </source>
</evidence>
<dbReference type="SUPFAM" id="SSF53383">
    <property type="entry name" value="PLP-dependent transferases"/>
    <property type="match status" value="1"/>
</dbReference>
<proteinExistence type="inferred from homology"/>
<dbReference type="PATRIC" id="fig|1162668.3.peg.1087"/>
<name>I0IN03_LEPFC</name>
<evidence type="ECO:0000256" key="3">
    <source>
        <dbReference type="PIRSR" id="PIRSR000390-1"/>
    </source>
</evidence>
<dbReference type="KEGG" id="lfc:LFE_0948"/>
<dbReference type="InterPro" id="IPR015424">
    <property type="entry name" value="PyrdxlP-dep_Trfase"/>
</dbReference>
<reference evidence="7" key="2">
    <citation type="submission" date="2012-03" db="EMBL/GenBank/DDBJ databases">
        <title>The complete genome sequence of the pioneer microbe on fresh volcanic deposit, Leptospirillum ferrooxidans strain C2-3.</title>
        <authorList>
            <person name="Fujimura R."/>
            <person name="Sato Y."/>
            <person name="Nishizawa T."/>
            <person name="Nanba K."/>
            <person name="Oshima K."/>
            <person name="Hattori M."/>
            <person name="Kamijo T."/>
            <person name="Ohta H."/>
        </authorList>
    </citation>
    <scope>NUCLEOTIDE SEQUENCE [LARGE SCALE GENOMIC DNA]</scope>
    <source>
        <strain evidence="7">C2-3</strain>
    </source>
</reference>
<dbReference type="PANTHER" id="PTHR30244">
    <property type="entry name" value="TRANSAMINASE"/>
    <property type="match status" value="1"/>
</dbReference>
<dbReference type="STRING" id="1162668.LFE_0948"/>
<evidence type="ECO:0000256" key="4">
    <source>
        <dbReference type="PIRSR" id="PIRSR000390-2"/>
    </source>
</evidence>
<dbReference type="Proteomes" id="UP000007382">
    <property type="component" value="Chromosome"/>
</dbReference>
<accession>I0IN03</accession>
<dbReference type="GO" id="GO:0000271">
    <property type="term" value="P:polysaccharide biosynthetic process"/>
    <property type="evidence" value="ECO:0007669"/>
    <property type="project" value="TreeGrafter"/>
</dbReference>
<dbReference type="CDD" id="cd00616">
    <property type="entry name" value="AHBA_syn"/>
    <property type="match status" value="1"/>
</dbReference>
<feature type="modified residue" description="N6-(pyridoxal phosphate)lysine" evidence="4">
    <location>
        <position position="210"/>
    </location>
</feature>
<keyword evidence="7" id="KW-1185">Reference proteome</keyword>
<dbReference type="Gene3D" id="3.40.640.10">
    <property type="entry name" value="Type I PLP-dependent aspartate aminotransferase-like (Major domain)"/>
    <property type="match status" value="1"/>
</dbReference>
<evidence type="ECO:0000256" key="1">
    <source>
        <dbReference type="ARBA" id="ARBA00022898"/>
    </source>
</evidence>
<reference evidence="6 7" key="1">
    <citation type="journal article" date="2012" name="J. Bacteriol.">
        <title>Complete Genome Sequence of Leptospirillum ferrooxidans Strain C2-3, Isolated from a Fresh Volcanic Ash Deposit on the Island of Miyake, Japan.</title>
        <authorList>
            <person name="Fujimura R."/>
            <person name="Sato Y."/>
            <person name="Nishizawa T."/>
            <person name="Oshima K."/>
            <person name="Kim S.-W."/>
            <person name="Hattori M."/>
            <person name="Kamijo T."/>
            <person name="Ohta H."/>
        </authorList>
    </citation>
    <scope>NUCLEOTIDE SEQUENCE [LARGE SCALE GENOMIC DNA]</scope>
    <source>
        <strain evidence="6 7">C2-3</strain>
    </source>
</reference>
<dbReference type="HOGENOM" id="CLU_033332_6_0_0"/>